<gene>
    <name evidence="2" type="ORF">ACFQ4B_02290</name>
</gene>
<evidence type="ECO:0000313" key="2">
    <source>
        <dbReference type="EMBL" id="MFD1218937.1"/>
    </source>
</evidence>
<dbReference type="RefSeq" id="WP_345591250.1">
    <property type="nucleotide sequence ID" value="NZ_BAABJG010000027.1"/>
</dbReference>
<dbReference type="InterPro" id="IPR013022">
    <property type="entry name" value="Xyl_isomerase-like_TIM-brl"/>
</dbReference>
<keyword evidence="3" id="KW-1185">Reference proteome</keyword>
<dbReference type="Gene3D" id="3.20.20.150">
    <property type="entry name" value="Divalent-metal-dependent TIM barrel enzymes"/>
    <property type="match status" value="1"/>
</dbReference>
<proteinExistence type="predicted"/>
<evidence type="ECO:0000313" key="3">
    <source>
        <dbReference type="Proteomes" id="UP001597180"/>
    </source>
</evidence>
<protein>
    <submittedName>
        <fullName evidence="2">TIM barrel protein</fullName>
    </submittedName>
</protein>
<name>A0ABW3UDE4_9BACL</name>
<dbReference type="Proteomes" id="UP001597180">
    <property type="component" value="Unassembled WGS sequence"/>
</dbReference>
<dbReference type="EMBL" id="JBHTLU010000007">
    <property type="protein sequence ID" value="MFD1218937.1"/>
    <property type="molecule type" value="Genomic_DNA"/>
</dbReference>
<comment type="caution">
    <text evidence="2">The sequence shown here is derived from an EMBL/GenBank/DDBJ whole genome shotgun (WGS) entry which is preliminary data.</text>
</comment>
<organism evidence="2 3">
    <name type="scientific">Paenibacillus vulneris</name>
    <dbReference type="NCBI Taxonomy" id="1133364"/>
    <lineage>
        <taxon>Bacteria</taxon>
        <taxon>Bacillati</taxon>
        <taxon>Bacillota</taxon>
        <taxon>Bacilli</taxon>
        <taxon>Bacillales</taxon>
        <taxon>Paenibacillaceae</taxon>
        <taxon>Paenibacillus</taxon>
    </lineage>
</organism>
<reference evidence="3" key="1">
    <citation type="journal article" date="2019" name="Int. J. Syst. Evol. Microbiol.">
        <title>The Global Catalogue of Microorganisms (GCM) 10K type strain sequencing project: providing services to taxonomists for standard genome sequencing and annotation.</title>
        <authorList>
            <consortium name="The Broad Institute Genomics Platform"/>
            <consortium name="The Broad Institute Genome Sequencing Center for Infectious Disease"/>
            <person name="Wu L."/>
            <person name="Ma J."/>
        </authorList>
    </citation>
    <scope>NUCLEOTIDE SEQUENCE [LARGE SCALE GENOMIC DNA]</scope>
    <source>
        <strain evidence="3">CCUG 53270</strain>
    </source>
</reference>
<feature type="domain" description="Xylose isomerase-like TIM barrel" evidence="1">
    <location>
        <begin position="35"/>
        <end position="246"/>
    </location>
</feature>
<accession>A0ABW3UDE4</accession>
<dbReference type="InterPro" id="IPR036237">
    <property type="entry name" value="Xyl_isomerase-like_sf"/>
</dbReference>
<sequence length="258" mass="29325">MRRHEGEVYFGTILLERNRWAAGKEPSYLVSEWIERLKQDGFDGLELWENHAALCGGAELERLASSTMPVSVYNSYVSFEDGAEEERRQAAQLIAKLGAQAVKFNFGREQGMLDTYIRNWNEWVQLLPEPCRLLCECHPNTVMEEPRAAAAAMKAMDRCEAIIHPFHCLGPLEDWFEHLGPAITHAHVQYRYGGQTFRRLSSNPEEIAGKLELMKKAGFQGSYTLEFVEGTGPGEEREKLYQAALDDLHTLKSWISAC</sequence>
<dbReference type="SUPFAM" id="SSF51658">
    <property type="entry name" value="Xylose isomerase-like"/>
    <property type="match status" value="1"/>
</dbReference>
<dbReference type="Pfam" id="PF01261">
    <property type="entry name" value="AP_endonuc_2"/>
    <property type="match status" value="1"/>
</dbReference>
<evidence type="ECO:0000259" key="1">
    <source>
        <dbReference type="Pfam" id="PF01261"/>
    </source>
</evidence>